<accession>A0A7I4YVF0</accession>
<dbReference type="AlphaFoldDB" id="A0A7I4YVF0"/>
<evidence type="ECO:0000256" key="1">
    <source>
        <dbReference type="SAM" id="MobiDB-lite"/>
    </source>
</evidence>
<reference evidence="3" key="1">
    <citation type="submission" date="2020-12" db="UniProtKB">
        <authorList>
            <consortium name="WormBaseParasite"/>
        </authorList>
    </citation>
    <scope>IDENTIFICATION</scope>
    <source>
        <strain evidence="3">MHco3</strain>
    </source>
</reference>
<proteinExistence type="predicted"/>
<evidence type="ECO:0000313" key="3">
    <source>
        <dbReference type="WBParaSite" id="HCON_00149360-00001"/>
    </source>
</evidence>
<keyword evidence="2" id="KW-1185">Reference proteome</keyword>
<protein>
    <submittedName>
        <fullName evidence="3">Uncharacterized protein</fullName>
    </submittedName>
</protein>
<organism evidence="2 3">
    <name type="scientific">Haemonchus contortus</name>
    <name type="common">Barber pole worm</name>
    <dbReference type="NCBI Taxonomy" id="6289"/>
    <lineage>
        <taxon>Eukaryota</taxon>
        <taxon>Metazoa</taxon>
        <taxon>Ecdysozoa</taxon>
        <taxon>Nematoda</taxon>
        <taxon>Chromadorea</taxon>
        <taxon>Rhabditida</taxon>
        <taxon>Rhabditina</taxon>
        <taxon>Rhabditomorpha</taxon>
        <taxon>Strongyloidea</taxon>
        <taxon>Trichostrongylidae</taxon>
        <taxon>Haemonchus</taxon>
    </lineage>
</organism>
<dbReference type="Proteomes" id="UP000025227">
    <property type="component" value="Unplaced"/>
</dbReference>
<dbReference type="WBParaSite" id="HCON_00149360-00001">
    <property type="protein sequence ID" value="HCON_00149360-00001"/>
    <property type="gene ID" value="HCON_00149360"/>
</dbReference>
<evidence type="ECO:0000313" key="2">
    <source>
        <dbReference type="Proteomes" id="UP000025227"/>
    </source>
</evidence>
<feature type="region of interest" description="Disordered" evidence="1">
    <location>
        <begin position="61"/>
        <end position="99"/>
    </location>
</feature>
<sequence length="108" mass="11776">MDDKTTDEVTAFVPSLIALTPLQFSFASFTVGAGQYQRQNLANAIWRHDIVISENNTDRVPVCTRPRREPAGADPILDVLASDPSLTPPSQSSRPSLANTMLDTVYVS</sequence>
<name>A0A7I4YVF0_HAECO</name>
<feature type="compositionally biased region" description="Polar residues" evidence="1">
    <location>
        <begin position="84"/>
        <end position="99"/>
    </location>
</feature>